<feature type="region of interest" description="Disordered" evidence="1">
    <location>
        <begin position="140"/>
        <end position="191"/>
    </location>
</feature>
<proteinExistence type="predicted"/>
<dbReference type="STRING" id="1095778.SAMN04489842_1536"/>
<keyword evidence="3" id="KW-1185">Reference proteome</keyword>
<feature type="compositionally biased region" description="Acidic residues" evidence="1">
    <location>
        <begin position="81"/>
        <end position="91"/>
    </location>
</feature>
<protein>
    <recommendedName>
        <fullName evidence="4">MYXO-CTERM domain-containing protein</fullName>
    </recommendedName>
</protein>
<name>A0A1H1EE92_NATTX</name>
<dbReference type="OrthoDB" id="206502at2157"/>
<evidence type="ECO:0008006" key="4">
    <source>
        <dbReference type="Google" id="ProtNLM"/>
    </source>
</evidence>
<dbReference type="AlphaFoldDB" id="A0A1H1EE92"/>
<reference evidence="3" key="1">
    <citation type="submission" date="2016-10" db="EMBL/GenBank/DDBJ databases">
        <authorList>
            <person name="Varghese N."/>
            <person name="Submissions S."/>
        </authorList>
    </citation>
    <scope>NUCLEOTIDE SEQUENCE [LARGE SCALE GENOMIC DNA]</scope>
    <source>
        <strain evidence="3">DSM 24767</strain>
    </source>
</reference>
<sequence>MPETEQQDKTLSELVVKEAVGKGLDSPLRDSILEAVEETEGSPRSRRLPLVGAVFGLGAAVGYLAGQQSEDLMDRSLDEIEEPEVVEEVVEQTDKITETGDEDESMGMEGETDEGGSSMLPRILLGLGILAGAVILRRRLSESEEEEWEPIEEFEPATDIDEEEEESEAMEDEAEDEDESEAESEADETEE</sequence>
<dbReference type="Proteomes" id="UP000198848">
    <property type="component" value="Unassembled WGS sequence"/>
</dbReference>
<gene>
    <name evidence="2" type="ORF">SAMN04489842_1536</name>
</gene>
<evidence type="ECO:0000256" key="1">
    <source>
        <dbReference type="SAM" id="MobiDB-lite"/>
    </source>
</evidence>
<dbReference type="RefSeq" id="WP_090382842.1">
    <property type="nucleotide sequence ID" value="NZ_FNLC01000002.1"/>
</dbReference>
<feature type="compositionally biased region" description="Acidic residues" evidence="1">
    <location>
        <begin position="99"/>
        <end position="114"/>
    </location>
</feature>
<feature type="region of interest" description="Disordered" evidence="1">
    <location>
        <begin position="81"/>
        <end position="119"/>
    </location>
</feature>
<organism evidence="2 3">
    <name type="scientific">Natronobacterium texcoconense</name>
    <dbReference type="NCBI Taxonomy" id="1095778"/>
    <lineage>
        <taxon>Archaea</taxon>
        <taxon>Methanobacteriati</taxon>
        <taxon>Methanobacteriota</taxon>
        <taxon>Stenosarchaea group</taxon>
        <taxon>Halobacteria</taxon>
        <taxon>Halobacteriales</taxon>
        <taxon>Natrialbaceae</taxon>
        <taxon>Natronobacterium</taxon>
    </lineage>
</organism>
<evidence type="ECO:0000313" key="3">
    <source>
        <dbReference type="Proteomes" id="UP000198848"/>
    </source>
</evidence>
<accession>A0A1H1EE92</accession>
<dbReference type="EMBL" id="FNLC01000002">
    <property type="protein sequence ID" value="SDQ86486.1"/>
    <property type="molecule type" value="Genomic_DNA"/>
</dbReference>
<feature type="compositionally biased region" description="Acidic residues" evidence="1">
    <location>
        <begin position="143"/>
        <end position="191"/>
    </location>
</feature>
<evidence type="ECO:0000313" key="2">
    <source>
        <dbReference type="EMBL" id="SDQ86486.1"/>
    </source>
</evidence>